<dbReference type="SMART" id="SM00419">
    <property type="entry name" value="HTH_CRP"/>
    <property type="match status" value="1"/>
</dbReference>
<dbReference type="Pfam" id="PF13545">
    <property type="entry name" value="HTH_Crp_2"/>
    <property type="match status" value="1"/>
</dbReference>
<dbReference type="OrthoDB" id="9776746at2"/>
<organism evidence="6 7">
    <name type="scientific">Pseudothauera lacus</name>
    <dbReference type="NCBI Taxonomy" id="2136175"/>
    <lineage>
        <taxon>Bacteria</taxon>
        <taxon>Pseudomonadati</taxon>
        <taxon>Pseudomonadota</taxon>
        <taxon>Betaproteobacteria</taxon>
        <taxon>Rhodocyclales</taxon>
        <taxon>Zoogloeaceae</taxon>
        <taxon>Pseudothauera</taxon>
    </lineage>
</organism>
<accession>A0A2T4IHG0</accession>
<proteinExistence type="predicted"/>
<dbReference type="Gene3D" id="2.60.120.10">
    <property type="entry name" value="Jelly Rolls"/>
    <property type="match status" value="1"/>
</dbReference>
<gene>
    <name evidence="6" type="ORF">C8261_04125</name>
</gene>
<evidence type="ECO:0000256" key="3">
    <source>
        <dbReference type="ARBA" id="ARBA00023163"/>
    </source>
</evidence>
<dbReference type="GO" id="GO:0005829">
    <property type="term" value="C:cytosol"/>
    <property type="evidence" value="ECO:0007669"/>
    <property type="project" value="TreeGrafter"/>
</dbReference>
<dbReference type="Proteomes" id="UP000241193">
    <property type="component" value="Unassembled WGS sequence"/>
</dbReference>
<name>A0A2T4IHG0_9RHOO</name>
<keyword evidence="2" id="KW-0238">DNA-binding</keyword>
<evidence type="ECO:0000259" key="5">
    <source>
        <dbReference type="PROSITE" id="PS51063"/>
    </source>
</evidence>
<dbReference type="GO" id="GO:0003677">
    <property type="term" value="F:DNA binding"/>
    <property type="evidence" value="ECO:0007669"/>
    <property type="project" value="UniProtKB-KW"/>
</dbReference>
<dbReference type="InterPro" id="IPR050397">
    <property type="entry name" value="Env_Response_Regulators"/>
</dbReference>
<dbReference type="InterPro" id="IPR000595">
    <property type="entry name" value="cNMP-bd_dom"/>
</dbReference>
<feature type="domain" description="HTH crp-type" evidence="5">
    <location>
        <begin position="147"/>
        <end position="208"/>
    </location>
</feature>
<dbReference type="EMBL" id="PZKC01000003">
    <property type="protein sequence ID" value="PTD97214.1"/>
    <property type="molecule type" value="Genomic_DNA"/>
</dbReference>
<dbReference type="SUPFAM" id="SSF51206">
    <property type="entry name" value="cAMP-binding domain-like"/>
    <property type="match status" value="1"/>
</dbReference>
<evidence type="ECO:0000256" key="2">
    <source>
        <dbReference type="ARBA" id="ARBA00023125"/>
    </source>
</evidence>
<dbReference type="PROSITE" id="PS50042">
    <property type="entry name" value="CNMP_BINDING_3"/>
    <property type="match status" value="1"/>
</dbReference>
<reference evidence="6 7" key="2">
    <citation type="submission" date="2018-04" db="EMBL/GenBank/DDBJ databases">
        <title>Thauera lacus sp. nov., isolated from an saline lake in Inner Mongolia, China.</title>
        <authorList>
            <person name="Liang Q.-Y."/>
        </authorList>
    </citation>
    <scope>NUCLEOTIDE SEQUENCE [LARGE SCALE GENOMIC DNA]</scope>
    <source>
        <strain evidence="6 7">D20</strain>
    </source>
</reference>
<comment type="caution">
    <text evidence="6">The sequence shown here is derived from an EMBL/GenBank/DDBJ whole genome shotgun (WGS) entry which is preliminary data.</text>
</comment>
<keyword evidence="3" id="KW-0804">Transcription</keyword>
<evidence type="ECO:0000313" key="6">
    <source>
        <dbReference type="EMBL" id="PTD97214.1"/>
    </source>
</evidence>
<dbReference type="CDD" id="cd00038">
    <property type="entry name" value="CAP_ED"/>
    <property type="match status" value="1"/>
</dbReference>
<dbReference type="PANTHER" id="PTHR24567">
    <property type="entry name" value="CRP FAMILY TRANSCRIPTIONAL REGULATORY PROTEIN"/>
    <property type="match status" value="1"/>
</dbReference>
<dbReference type="PANTHER" id="PTHR24567:SF74">
    <property type="entry name" value="HTH-TYPE TRANSCRIPTIONAL REGULATOR ARCR"/>
    <property type="match status" value="1"/>
</dbReference>
<reference evidence="6 7" key="1">
    <citation type="submission" date="2018-03" db="EMBL/GenBank/DDBJ databases">
        <authorList>
            <person name="Keele B.F."/>
        </authorList>
    </citation>
    <scope>NUCLEOTIDE SEQUENCE [LARGE SCALE GENOMIC DNA]</scope>
    <source>
        <strain evidence="6 7">D20</strain>
    </source>
</reference>
<dbReference type="InterPro" id="IPR018490">
    <property type="entry name" value="cNMP-bd_dom_sf"/>
</dbReference>
<keyword evidence="7" id="KW-1185">Reference proteome</keyword>
<dbReference type="SUPFAM" id="SSF46785">
    <property type="entry name" value="Winged helix' DNA-binding domain"/>
    <property type="match status" value="1"/>
</dbReference>
<feature type="domain" description="Cyclic nucleotide-binding" evidence="4">
    <location>
        <begin position="12"/>
        <end position="118"/>
    </location>
</feature>
<protein>
    <submittedName>
        <fullName evidence="6">Transcriptional regulator</fullName>
    </submittedName>
</protein>
<dbReference type="Gene3D" id="1.10.10.10">
    <property type="entry name" value="Winged helix-like DNA-binding domain superfamily/Winged helix DNA-binding domain"/>
    <property type="match status" value="1"/>
</dbReference>
<dbReference type="RefSeq" id="WP_107492416.1">
    <property type="nucleotide sequence ID" value="NZ_PZKC01000003.1"/>
</dbReference>
<sequence>MQHALPTASYPVLDALPAPARATLQAAAQWMKVAAGQVVFDDHQPCEGFPFVVEGSIRVVKCAPSGRELPLYRVAAGETCVISSSCLLGGTDYNARGVAETDTVLMLLPRQVFDTLLGEAAFRSFVFHLFAERIAGLMQLIEEVAFHRLDQRLATLLLGKGRVLHVTHQQLADELGSVREIVSRLLKGFAAAGLVRLGREQIEILDPAGLRRLAAGAM</sequence>
<dbReference type="AlphaFoldDB" id="A0A2T4IHG0"/>
<dbReference type="InterPro" id="IPR036388">
    <property type="entry name" value="WH-like_DNA-bd_sf"/>
</dbReference>
<dbReference type="GO" id="GO:0003700">
    <property type="term" value="F:DNA-binding transcription factor activity"/>
    <property type="evidence" value="ECO:0007669"/>
    <property type="project" value="TreeGrafter"/>
</dbReference>
<dbReference type="InterPro" id="IPR012318">
    <property type="entry name" value="HTH_CRP"/>
</dbReference>
<evidence type="ECO:0000313" key="7">
    <source>
        <dbReference type="Proteomes" id="UP000241193"/>
    </source>
</evidence>
<dbReference type="PROSITE" id="PS51063">
    <property type="entry name" value="HTH_CRP_2"/>
    <property type="match status" value="1"/>
</dbReference>
<dbReference type="InterPro" id="IPR036390">
    <property type="entry name" value="WH_DNA-bd_sf"/>
</dbReference>
<dbReference type="InterPro" id="IPR014710">
    <property type="entry name" value="RmlC-like_jellyroll"/>
</dbReference>
<dbReference type="Pfam" id="PF00027">
    <property type="entry name" value="cNMP_binding"/>
    <property type="match status" value="1"/>
</dbReference>
<evidence type="ECO:0000256" key="1">
    <source>
        <dbReference type="ARBA" id="ARBA00023015"/>
    </source>
</evidence>
<keyword evidence="1" id="KW-0805">Transcription regulation</keyword>
<evidence type="ECO:0000259" key="4">
    <source>
        <dbReference type="PROSITE" id="PS50042"/>
    </source>
</evidence>